<dbReference type="GO" id="GO:0008270">
    <property type="term" value="F:zinc ion binding"/>
    <property type="evidence" value="ECO:0007669"/>
    <property type="project" value="UniProtKB-KW"/>
</dbReference>
<evidence type="ECO:0000256" key="2">
    <source>
        <dbReference type="ARBA" id="ARBA00022771"/>
    </source>
</evidence>
<dbReference type="Pfam" id="PF12906">
    <property type="entry name" value="RINGv"/>
    <property type="match status" value="1"/>
</dbReference>
<proteinExistence type="predicted"/>
<protein>
    <submittedName>
        <fullName evidence="6">Zf-C3HC4-domain-containing protein</fullName>
    </submittedName>
</protein>
<keyword evidence="4" id="KW-1133">Transmembrane helix</keyword>
<dbReference type="InterPro" id="IPR011016">
    <property type="entry name" value="Znf_RING-CH"/>
</dbReference>
<dbReference type="PANTHER" id="PTHR46347:SF1">
    <property type="entry name" value="RING_FYVE_PHD ZINC FINGER SUPERFAMILY PROTEIN"/>
    <property type="match status" value="1"/>
</dbReference>
<keyword evidence="4" id="KW-0812">Transmembrane</keyword>
<evidence type="ECO:0000259" key="5">
    <source>
        <dbReference type="PROSITE" id="PS51292"/>
    </source>
</evidence>
<dbReference type="Gene3D" id="3.30.40.10">
    <property type="entry name" value="Zinc/RING finger domain, C3HC4 (zinc finger)"/>
    <property type="match status" value="1"/>
</dbReference>
<dbReference type="OrthoDB" id="264354at2759"/>
<feature type="transmembrane region" description="Helical" evidence="4">
    <location>
        <begin position="174"/>
        <end position="193"/>
    </location>
</feature>
<dbReference type="Proteomes" id="UP000813824">
    <property type="component" value="Unassembled WGS sequence"/>
</dbReference>
<organism evidence="6 7">
    <name type="scientific">Cristinia sonorae</name>
    <dbReference type="NCBI Taxonomy" id="1940300"/>
    <lineage>
        <taxon>Eukaryota</taxon>
        <taxon>Fungi</taxon>
        <taxon>Dikarya</taxon>
        <taxon>Basidiomycota</taxon>
        <taxon>Agaricomycotina</taxon>
        <taxon>Agaricomycetes</taxon>
        <taxon>Agaricomycetidae</taxon>
        <taxon>Agaricales</taxon>
        <taxon>Pleurotineae</taxon>
        <taxon>Stephanosporaceae</taxon>
        <taxon>Cristinia</taxon>
    </lineage>
</organism>
<feature type="transmembrane region" description="Helical" evidence="4">
    <location>
        <begin position="213"/>
        <end position="231"/>
    </location>
</feature>
<dbReference type="PANTHER" id="PTHR46347">
    <property type="entry name" value="RING/FYVE/PHD ZINC FINGER SUPERFAMILY PROTEIN"/>
    <property type="match status" value="1"/>
</dbReference>
<evidence type="ECO:0000256" key="4">
    <source>
        <dbReference type="SAM" id="Phobius"/>
    </source>
</evidence>
<dbReference type="InterPro" id="IPR013083">
    <property type="entry name" value="Znf_RING/FYVE/PHD"/>
</dbReference>
<feature type="transmembrane region" description="Helical" evidence="4">
    <location>
        <begin position="91"/>
        <end position="116"/>
    </location>
</feature>
<evidence type="ECO:0000313" key="7">
    <source>
        <dbReference type="Proteomes" id="UP000813824"/>
    </source>
</evidence>
<keyword evidence="7" id="KW-1185">Reference proteome</keyword>
<reference evidence="6" key="1">
    <citation type="journal article" date="2021" name="New Phytol.">
        <title>Evolutionary innovations through gain and loss of genes in the ectomycorrhizal Boletales.</title>
        <authorList>
            <person name="Wu G."/>
            <person name="Miyauchi S."/>
            <person name="Morin E."/>
            <person name="Kuo A."/>
            <person name="Drula E."/>
            <person name="Varga T."/>
            <person name="Kohler A."/>
            <person name="Feng B."/>
            <person name="Cao Y."/>
            <person name="Lipzen A."/>
            <person name="Daum C."/>
            <person name="Hundley H."/>
            <person name="Pangilinan J."/>
            <person name="Johnson J."/>
            <person name="Barry K."/>
            <person name="LaButti K."/>
            <person name="Ng V."/>
            <person name="Ahrendt S."/>
            <person name="Min B."/>
            <person name="Choi I.G."/>
            <person name="Park H."/>
            <person name="Plett J.M."/>
            <person name="Magnuson J."/>
            <person name="Spatafora J.W."/>
            <person name="Nagy L.G."/>
            <person name="Henrissat B."/>
            <person name="Grigoriev I.V."/>
            <person name="Yang Z.L."/>
            <person name="Xu J."/>
            <person name="Martin F.M."/>
        </authorList>
    </citation>
    <scope>NUCLEOTIDE SEQUENCE</scope>
    <source>
        <strain evidence="6">KKN 215</strain>
    </source>
</reference>
<dbReference type="EMBL" id="JAEVFJ010000020">
    <property type="protein sequence ID" value="KAH8099411.1"/>
    <property type="molecule type" value="Genomic_DNA"/>
</dbReference>
<dbReference type="SMART" id="SM00744">
    <property type="entry name" value="RINGv"/>
    <property type="match status" value="1"/>
</dbReference>
<dbReference type="SUPFAM" id="SSF57850">
    <property type="entry name" value="RING/U-box"/>
    <property type="match status" value="1"/>
</dbReference>
<comment type="caution">
    <text evidence="6">The sequence shown here is derived from an EMBL/GenBank/DDBJ whole genome shotgun (WGS) entry which is preliminary data.</text>
</comment>
<keyword evidence="2" id="KW-0863">Zinc-finger</keyword>
<gene>
    <name evidence="6" type="ORF">BXZ70DRAFT_1009220</name>
</gene>
<name>A0A8K0UL93_9AGAR</name>
<keyword evidence="4" id="KW-0472">Membrane</keyword>
<dbReference type="CDD" id="cd16495">
    <property type="entry name" value="RING_CH-C4HC3_MARCH"/>
    <property type="match status" value="1"/>
</dbReference>
<evidence type="ECO:0000256" key="3">
    <source>
        <dbReference type="ARBA" id="ARBA00022833"/>
    </source>
</evidence>
<keyword evidence="3" id="KW-0862">Zinc</keyword>
<accession>A0A8K0UL93</accession>
<evidence type="ECO:0000256" key="1">
    <source>
        <dbReference type="ARBA" id="ARBA00022723"/>
    </source>
</evidence>
<feature type="domain" description="RING-CH-type" evidence="5">
    <location>
        <begin position="13"/>
        <end position="79"/>
    </location>
</feature>
<keyword evidence="1" id="KW-0479">Metal-binding</keyword>
<dbReference type="AlphaFoldDB" id="A0A8K0UL93"/>
<dbReference type="PROSITE" id="PS51292">
    <property type="entry name" value="ZF_RING_CH"/>
    <property type="match status" value="1"/>
</dbReference>
<sequence>MDDAEQPRAPQQEQSADEKQCRICLDGEDPTLGRLIRPCLCKGSISYVHVKCLQRWRLSSNSRQAFYACPQCGYRYHFARTRASGIASNPVIIAALSAILFTILVICSSYVTTWLLDDTNDSWLVLAPWALFRNLVRASVGTFDVDFESKMLAYAQKRKEAGPPSLVKRLIRRFLLGLPVVGASSVLQIVLSMPVPFHWFRWRTRRNRDSRDIATLILVFIILAGAARALWKVYQLTEKLVTRLLLRAEDAILEVS</sequence>
<evidence type="ECO:0000313" key="6">
    <source>
        <dbReference type="EMBL" id="KAH8099411.1"/>
    </source>
</evidence>